<evidence type="ECO:0000313" key="2">
    <source>
        <dbReference type="Proteomes" id="UP000315364"/>
    </source>
</evidence>
<proteinExistence type="predicted"/>
<gene>
    <name evidence="1" type="ORF">FPZ08_06460</name>
</gene>
<evidence type="ECO:0008006" key="3">
    <source>
        <dbReference type="Google" id="ProtNLM"/>
    </source>
</evidence>
<dbReference type="KEGG" id="dea:FPZ08_06460"/>
<dbReference type="RefSeq" id="WP_146289215.1">
    <property type="nucleotide sequence ID" value="NZ_CP042304.1"/>
</dbReference>
<sequence>MKEATPPREAEEWPRDASTCVLAYSGSAPAIALNNWVTPMAFWKTSIVLSFRRSDWSKSPVAILAGEGIHISKPSHDSLVDTVEGDLLAAMSHLRRRAGGDFRPDQHRDRFPQAAPIVPPNVKLTGWNSWQAFEAWVKERKPAVSTVNRWRVVFLDLNDFLEKRDIALMTEDDAVAWKDKLTGTGRVAAPSTRFG</sequence>
<reference evidence="1 2" key="1">
    <citation type="submission" date="2019-07" db="EMBL/GenBank/DDBJ databases">
        <title>Full genome sequence of Devosia sp. Gsoil 520.</title>
        <authorList>
            <person name="Im W.-T."/>
        </authorList>
    </citation>
    <scope>NUCLEOTIDE SEQUENCE [LARGE SCALE GENOMIC DNA]</scope>
    <source>
        <strain evidence="1 2">Gsoil 520</strain>
    </source>
</reference>
<dbReference type="OrthoDB" id="9784724at2"/>
<dbReference type="Proteomes" id="UP000315364">
    <property type="component" value="Chromosome"/>
</dbReference>
<organism evidence="1 2">
    <name type="scientific">Devosia ginsengisoli</name>
    <dbReference type="NCBI Taxonomy" id="400770"/>
    <lineage>
        <taxon>Bacteria</taxon>
        <taxon>Pseudomonadati</taxon>
        <taxon>Pseudomonadota</taxon>
        <taxon>Alphaproteobacteria</taxon>
        <taxon>Hyphomicrobiales</taxon>
        <taxon>Devosiaceae</taxon>
        <taxon>Devosia</taxon>
    </lineage>
</organism>
<accession>A0A5B8LRA6</accession>
<dbReference type="EMBL" id="CP042304">
    <property type="protein sequence ID" value="QDZ10419.1"/>
    <property type="molecule type" value="Genomic_DNA"/>
</dbReference>
<dbReference type="AlphaFoldDB" id="A0A5B8LRA6"/>
<evidence type="ECO:0000313" key="1">
    <source>
        <dbReference type="EMBL" id="QDZ10419.1"/>
    </source>
</evidence>
<name>A0A5B8LRA6_9HYPH</name>
<protein>
    <recommendedName>
        <fullName evidence="3">Core-binding (CB) domain-containing protein</fullName>
    </recommendedName>
</protein>
<keyword evidence="2" id="KW-1185">Reference proteome</keyword>